<comment type="caution">
    <text evidence="9">The sequence shown here is derived from an EMBL/GenBank/DDBJ whole genome shotgun (WGS) entry which is preliminary data.</text>
</comment>
<evidence type="ECO:0000256" key="7">
    <source>
        <dbReference type="SAM" id="Phobius"/>
    </source>
</evidence>
<dbReference type="PROSITE" id="PS00216">
    <property type="entry name" value="SUGAR_TRANSPORT_1"/>
    <property type="match status" value="1"/>
</dbReference>
<evidence type="ECO:0000256" key="3">
    <source>
        <dbReference type="ARBA" id="ARBA00022475"/>
    </source>
</evidence>
<feature type="transmembrane region" description="Helical" evidence="7">
    <location>
        <begin position="20"/>
        <end position="37"/>
    </location>
</feature>
<evidence type="ECO:0000256" key="2">
    <source>
        <dbReference type="ARBA" id="ARBA00022448"/>
    </source>
</evidence>
<dbReference type="SUPFAM" id="SSF103473">
    <property type="entry name" value="MFS general substrate transporter"/>
    <property type="match status" value="1"/>
</dbReference>
<evidence type="ECO:0000256" key="1">
    <source>
        <dbReference type="ARBA" id="ARBA00004651"/>
    </source>
</evidence>
<dbReference type="Proteomes" id="UP001344632">
    <property type="component" value="Unassembled WGS sequence"/>
</dbReference>
<keyword evidence="10" id="KW-1185">Reference proteome</keyword>
<dbReference type="Pfam" id="PF07690">
    <property type="entry name" value="MFS_1"/>
    <property type="match status" value="2"/>
</dbReference>
<feature type="transmembrane region" description="Helical" evidence="7">
    <location>
        <begin position="162"/>
        <end position="179"/>
    </location>
</feature>
<keyword evidence="2" id="KW-0813">Transport</keyword>
<comment type="subcellular location">
    <subcellularLocation>
        <location evidence="1">Cell membrane</location>
        <topology evidence="1">Multi-pass membrane protein</topology>
    </subcellularLocation>
</comment>
<dbReference type="PANTHER" id="PTHR23517:SF3">
    <property type="entry name" value="INTEGRAL MEMBRANE TRANSPORT PROTEIN"/>
    <property type="match status" value="1"/>
</dbReference>
<evidence type="ECO:0000259" key="8">
    <source>
        <dbReference type="PROSITE" id="PS50850"/>
    </source>
</evidence>
<dbReference type="PROSITE" id="PS50850">
    <property type="entry name" value="MFS"/>
    <property type="match status" value="1"/>
</dbReference>
<evidence type="ECO:0000313" key="9">
    <source>
        <dbReference type="EMBL" id="MEC0242441.1"/>
    </source>
</evidence>
<evidence type="ECO:0000256" key="6">
    <source>
        <dbReference type="ARBA" id="ARBA00023136"/>
    </source>
</evidence>
<dbReference type="Gene3D" id="1.20.1250.20">
    <property type="entry name" value="MFS general substrate transporter like domains"/>
    <property type="match status" value="1"/>
</dbReference>
<name>A0ABU6GVP8_9BACL</name>
<feature type="domain" description="Major facilitator superfamily (MFS) profile" evidence="8">
    <location>
        <begin position="1"/>
        <end position="412"/>
    </location>
</feature>
<evidence type="ECO:0000313" key="10">
    <source>
        <dbReference type="Proteomes" id="UP001344632"/>
    </source>
</evidence>
<dbReference type="InterPro" id="IPR011701">
    <property type="entry name" value="MFS"/>
</dbReference>
<feature type="transmembrane region" description="Helical" evidence="7">
    <location>
        <begin position="218"/>
        <end position="240"/>
    </location>
</feature>
<feature type="transmembrane region" description="Helical" evidence="7">
    <location>
        <begin position="298"/>
        <end position="331"/>
    </location>
</feature>
<feature type="transmembrane region" description="Helical" evidence="7">
    <location>
        <begin position="99"/>
        <end position="120"/>
    </location>
</feature>
<organism evidence="9 10">
    <name type="scientific">Paenibacillus dokdonensis</name>
    <dbReference type="NCBI Taxonomy" id="2567944"/>
    <lineage>
        <taxon>Bacteria</taxon>
        <taxon>Bacillati</taxon>
        <taxon>Bacillota</taxon>
        <taxon>Bacilli</taxon>
        <taxon>Bacillales</taxon>
        <taxon>Paenibacillaceae</taxon>
        <taxon>Paenibacillus</taxon>
    </lineage>
</organism>
<feature type="transmembrane region" description="Helical" evidence="7">
    <location>
        <begin position="132"/>
        <end position="156"/>
    </location>
</feature>
<evidence type="ECO:0000256" key="5">
    <source>
        <dbReference type="ARBA" id="ARBA00022989"/>
    </source>
</evidence>
<dbReference type="CDD" id="cd17329">
    <property type="entry name" value="MFS_MdtH_MDR_like"/>
    <property type="match status" value="1"/>
</dbReference>
<feature type="transmembrane region" description="Helical" evidence="7">
    <location>
        <begin position="76"/>
        <end position="93"/>
    </location>
</feature>
<protein>
    <submittedName>
        <fullName evidence="9">MFS transporter</fullName>
    </submittedName>
</protein>
<evidence type="ECO:0000256" key="4">
    <source>
        <dbReference type="ARBA" id="ARBA00022692"/>
    </source>
</evidence>
<feature type="transmembrane region" description="Helical" evidence="7">
    <location>
        <begin position="267"/>
        <end position="286"/>
    </location>
</feature>
<feature type="transmembrane region" description="Helical" evidence="7">
    <location>
        <begin position="380"/>
        <end position="405"/>
    </location>
</feature>
<gene>
    <name evidence="9" type="ORF">P4H66_21765</name>
</gene>
<dbReference type="EMBL" id="JARLKZ010000016">
    <property type="protein sequence ID" value="MEC0242441.1"/>
    <property type="molecule type" value="Genomic_DNA"/>
</dbReference>
<sequence length="419" mass="47100">MYWLKWDLNLKIRLIGDSLFNMLFWMYFPFMTLYFSGVFGKSVASMLMAVPPLVGIFANLLGGFLSDRYGRRPPMLAGYLIQSLMFGLFAMSSNHWLDYFAYIGIGLGGSIFSPASSAMVADVTAEKDRRLVFATFVTGRNIGAVFGPALGSIFFIHHRSELLWTCTVVTLMYFLIILWKIRETLPHRPQALSKPGTISQLLKEQFTNYGVIFKDKAFAIYIAAGILVTVAFMQLDMYLATYVKEYVPPQSLLAFAHWTYSLSSTDIFGWMLGINGLLFVVGVLPVTKLFEHTSDRNVFIISSVLFGLGIFLIGLTTHVWLLFLFIIIMTIGEISRSPVTESFVSKYAPVHARGQYMGASNLQYSLGRFLAPMTVLLSSWLAPTFVFGIIFLCTLLSAALYIVLFRILPQNQVNKQENA</sequence>
<dbReference type="RefSeq" id="WP_326090218.1">
    <property type="nucleotide sequence ID" value="NZ_JARLKZ010000016.1"/>
</dbReference>
<dbReference type="InterPro" id="IPR020846">
    <property type="entry name" value="MFS_dom"/>
</dbReference>
<dbReference type="InterPro" id="IPR005829">
    <property type="entry name" value="Sugar_transporter_CS"/>
</dbReference>
<keyword evidence="6 7" id="KW-0472">Membrane</keyword>
<dbReference type="InterPro" id="IPR036259">
    <property type="entry name" value="MFS_trans_sf"/>
</dbReference>
<keyword evidence="5 7" id="KW-1133">Transmembrane helix</keyword>
<keyword evidence="4 7" id="KW-0812">Transmembrane</keyword>
<proteinExistence type="predicted"/>
<feature type="transmembrane region" description="Helical" evidence="7">
    <location>
        <begin position="43"/>
        <end position="64"/>
    </location>
</feature>
<keyword evidence="3" id="KW-1003">Cell membrane</keyword>
<dbReference type="InterPro" id="IPR050171">
    <property type="entry name" value="MFS_Transporters"/>
</dbReference>
<accession>A0ABU6GVP8</accession>
<reference evidence="9 10" key="1">
    <citation type="submission" date="2023-03" db="EMBL/GenBank/DDBJ databases">
        <title>Bacillus Genome Sequencing.</title>
        <authorList>
            <person name="Dunlap C."/>
        </authorList>
    </citation>
    <scope>NUCLEOTIDE SEQUENCE [LARGE SCALE GENOMIC DNA]</scope>
    <source>
        <strain evidence="9 10">BD-525</strain>
    </source>
</reference>
<dbReference type="PANTHER" id="PTHR23517">
    <property type="entry name" value="RESISTANCE PROTEIN MDTM, PUTATIVE-RELATED-RELATED"/>
    <property type="match status" value="1"/>
</dbReference>